<proteinExistence type="predicted"/>
<gene>
    <name evidence="1" type="ORF">NDU88_000347</name>
</gene>
<name>A0AAV7LZZ8_PLEWA</name>
<dbReference type="AlphaFoldDB" id="A0AAV7LZZ8"/>
<keyword evidence="2" id="KW-1185">Reference proteome</keyword>
<accession>A0AAV7LZZ8</accession>
<sequence length="1173" mass="126159">MNKAAHDNGPAASGINHCTHNRRQHIPSLHPHKVPPAASTRLILTFSNKQCNACKSGVSQGRQRQKRCVSQYSHSRTQTQASAAQVKCRVNPRASLAEPANPATPGWALTRPHSNLSSPRAQAQVSWHRCGRHALVHTPISHHPVPRHGTGTGGTGAARTLSYTLQSLITPCPGTGILAQVRQARSRTHSNLSSPRAQAQVSWHRCGTHALIHTPISHHPVPRHGTGTGGRGAARTLTYTLQSLITPCPGTGILAQVRHARSHTHSNLSSPRAQARHRYRWHRCGTHALVHTPISHHPVPRHGTGTGGTGAARTLSYTLQSLLTPCPGTGILAQVRHARSHTPSNLSSPRAQAQVSWHRCGRHARVHTPISHHPVPRHRYLGTGAAGTLSYTLQSLITPCPGTAQVQVAQVRHARSRTHSNLSSPRAQAQVSWHRCGTHALIHPPISHHPVPRHRYLGTGAAGTLAYTLQSLITPCPGTGILAQVRQARSRTHSNLSSPRAQAQVSWHRCGTHALIHTPISHHPVPRHGTGTGGTGAARTLSYTLQSLITPCPGTAQVSWHRCGRHALVHTPISHHPVPRHRYLGTGAARTLSYTLQSLITPCPGTAQVQVAEVRHARSRTHSNLSSPRAQAQVSWHRCGTHALVHTPISHHPVPRHRYLGTGAARTLSYTLQSLITPCPGTAQVQVAQVRHARSRTHSNLSSPRAQAQVSWHRCGTHALIHTPISHHPVPRHGTGTGGTGAARTLSYTLQSLITPCPGTGILAQVRQARSRTHSNLSSPRAQAQVSWQRCGTHALVHTPISHHPVPRHGTGTGGTGAARTLSYTLQYLITPCPGTGILAQVRHTRSHTHSNLSSPRAQAQVSWHRCGRHARVHTPISHHPVPRHRYLGTGAAGTLSYTLQSLITPCPGTGILAQVRQARTRTHSNLSSPRAQAQVSWHRCGTHALVHTPISHHPCPGTAQAQVAQVRHARSRTHSNLSSPRAQAQVSWHRCGRHALVHTPISHHPVPRHRYLGTGAAGTLAYTLQSLITPCPGTGILAQVRHARSRTHSNLSSPVPRHGPGTGGTGAARTLSYTLQSLITPCPGTGILAQVRHARSHTHSNLSSPRAQAQVSWHRCGTHALIHTPISHHPVPRQGTGILAQVRHARSRAEAVTCLGFNAAPSAGDPTDLTPP</sequence>
<protein>
    <submittedName>
        <fullName evidence="1">Uncharacterized protein</fullName>
    </submittedName>
</protein>
<dbReference type="EMBL" id="JANPWB010000014">
    <property type="protein sequence ID" value="KAJ1095178.1"/>
    <property type="molecule type" value="Genomic_DNA"/>
</dbReference>
<organism evidence="1 2">
    <name type="scientific">Pleurodeles waltl</name>
    <name type="common">Iberian ribbed newt</name>
    <dbReference type="NCBI Taxonomy" id="8319"/>
    <lineage>
        <taxon>Eukaryota</taxon>
        <taxon>Metazoa</taxon>
        <taxon>Chordata</taxon>
        <taxon>Craniata</taxon>
        <taxon>Vertebrata</taxon>
        <taxon>Euteleostomi</taxon>
        <taxon>Amphibia</taxon>
        <taxon>Batrachia</taxon>
        <taxon>Caudata</taxon>
        <taxon>Salamandroidea</taxon>
        <taxon>Salamandridae</taxon>
        <taxon>Pleurodelinae</taxon>
        <taxon>Pleurodeles</taxon>
    </lineage>
</organism>
<reference evidence="1" key="1">
    <citation type="journal article" date="2022" name="bioRxiv">
        <title>Sequencing and chromosome-scale assembly of the giantPleurodeles waltlgenome.</title>
        <authorList>
            <person name="Brown T."/>
            <person name="Elewa A."/>
            <person name="Iarovenko S."/>
            <person name="Subramanian E."/>
            <person name="Araus A.J."/>
            <person name="Petzold A."/>
            <person name="Susuki M."/>
            <person name="Suzuki K.-i.T."/>
            <person name="Hayashi T."/>
            <person name="Toyoda A."/>
            <person name="Oliveira C."/>
            <person name="Osipova E."/>
            <person name="Leigh N.D."/>
            <person name="Simon A."/>
            <person name="Yun M.H."/>
        </authorList>
    </citation>
    <scope>NUCLEOTIDE SEQUENCE</scope>
    <source>
        <strain evidence="1">20211129_DDA</strain>
        <tissue evidence="1">Liver</tissue>
    </source>
</reference>
<comment type="caution">
    <text evidence="1">The sequence shown here is derived from an EMBL/GenBank/DDBJ whole genome shotgun (WGS) entry which is preliminary data.</text>
</comment>
<evidence type="ECO:0000313" key="1">
    <source>
        <dbReference type="EMBL" id="KAJ1095178.1"/>
    </source>
</evidence>
<evidence type="ECO:0000313" key="2">
    <source>
        <dbReference type="Proteomes" id="UP001066276"/>
    </source>
</evidence>
<dbReference type="Proteomes" id="UP001066276">
    <property type="component" value="Chromosome 10"/>
</dbReference>